<evidence type="ECO:0000256" key="2">
    <source>
        <dbReference type="ARBA" id="ARBA00006920"/>
    </source>
</evidence>
<feature type="transmembrane region" description="Helical" evidence="14">
    <location>
        <begin position="63"/>
        <end position="81"/>
    </location>
</feature>
<dbReference type="GO" id="GO:0016020">
    <property type="term" value="C:membrane"/>
    <property type="evidence" value="ECO:0007669"/>
    <property type="project" value="UniProtKB-SubCell"/>
</dbReference>
<keyword evidence="10 14" id="KW-0472">Membrane</keyword>
<dbReference type="STRING" id="323259.Mhun_0814"/>
<reference evidence="16" key="1">
    <citation type="journal article" date="2016" name="Stand. Genomic Sci.">
        <title>Complete genome sequence of Methanospirillum hungatei type strain JF1.</title>
        <authorList>
            <person name="Gunsalus R.P."/>
            <person name="Cook L.E."/>
            <person name="Crable B."/>
            <person name="Rohlin L."/>
            <person name="McDonald E."/>
            <person name="Mouttaki H."/>
            <person name="Sieber J.R."/>
            <person name="Poweleit N."/>
            <person name="Zhou H."/>
            <person name="Lapidus A.L."/>
            <person name="Daligault H.E."/>
            <person name="Land M."/>
            <person name="Gilna P."/>
            <person name="Ivanova N."/>
            <person name="Kyrpides N."/>
            <person name="Culley D.E."/>
            <person name="McInerney M.J."/>
        </authorList>
    </citation>
    <scope>NUCLEOTIDE SEQUENCE [LARGE SCALE GENOMIC DNA]</scope>
    <source>
        <strain evidence="16">ATCC 27890 / DSM 864 / NBRC 100397 / JF-1</strain>
    </source>
</reference>
<feature type="transmembrane region" description="Helical" evidence="14">
    <location>
        <begin position="93"/>
        <end position="112"/>
    </location>
</feature>
<sequence length="295" mass="33012">MTSNSPALINPFPFAELTPHRLEAFFDAIFAIIMTILVLGLALPGQADDLSPAEICIAMIPQIIHFALAFFILAAFWGAHHRTFSLVTKLDPFLIRLTFILLFVACLIPFTSTLAGDNHTEGPAVLLFHTNMLLLGLIFFCQWVYVNSSHLAIPIPDNHYRFILTKSLIVPFVSILAIIMSCIEPSWSSICYFFIPVCELSLLHVKSRLFPREVSENSISRRDESVLFTLSPELCTSLDEVAHEMEISREDLIMHILSGWMRSHRVNTGPAGSLCQLNQDHPSKSSGQSSTDINR</sequence>
<dbReference type="PANTHER" id="PTHR31462:SF5">
    <property type="entry name" value="ENDOSOMAL_LYSOSOMAL PROTON CHANNEL TMEM175"/>
    <property type="match status" value="1"/>
</dbReference>
<proteinExistence type="inferred from homology"/>
<feature type="transmembrane region" description="Helical" evidence="14">
    <location>
        <begin position="124"/>
        <end position="146"/>
    </location>
</feature>
<evidence type="ECO:0000256" key="4">
    <source>
        <dbReference type="ARBA" id="ARBA00022538"/>
    </source>
</evidence>
<evidence type="ECO:0000256" key="8">
    <source>
        <dbReference type="ARBA" id="ARBA00022989"/>
    </source>
</evidence>
<dbReference type="HOGENOM" id="CLU_942026_0_0_2"/>
<dbReference type="InterPro" id="IPR010617">
    <property type="entry name" value="TMEM175-like"/>
</dbReference>
<evidence type="ECO:0000313" key="16">
    <source>
        <dbReference type="Proteomes" id="UP000001941"/>
    </source>
</evidence>
<evidence type="ECO:0000256" key="1">
    <source>
        <dbReference type="ARBA" id="ARBA00004141"/>
    </source>
</evidence>
<dbReference type="EnsemblBacteria" id="ABD40566">
    <property type="protein sequence ID" value="ABD40566"/>
    <property type="gene ID" value="Mhun_0814"/>
</dbReference>
<evidence type="ECO:0000256" key="13">
    <source>
        <dbReference type="SAM" id="MobiDB-lite"/>
    </source>
</evidence>
<keyword evidence="3" id="KW-0813">Transport</keyword>
<evidence type="ECO:0008006" key="17">
    <source>
        <dbReference type="Google" id="ProtNLM"/>
    </source>
</evidence>
<protein>
    <recommendedName>
        <fullName evidence="17">DUF1211 domain-containing protein</fullName>
    </recommendedName>
</protein>
<keyword evidence="5 14" id="KW-0812">Transmembrane</keyword>
<evidence type="ECO:0000256" key="3">
    <source>
        <dbReference type="ARBA" id="ARBA00022448"/>
    </source>
</evidence>
<dbReference type="eggNOG" id="arCOG04887">
    <property type="taxonomic scope" value="Archaea"/>
</dbReference>
<keyword evidence="8 14" id="KW-1133">Transmembrane helix</keyword>
<dbReference type="GO" id="GO:0015252">
    <property type="term" value="F:proton channel activity"/>
    <property type="evidence" value="ECO:0007669"/>
    <property type="project" value="InterPro"/>
</dbReference>
<name>Q2FLI2_METHJ</name>
<comment type="similarity">
    <text evidence="2">Belongs to the TMEM175 family.</text>
</comment>
<keyword evidence="6" id="KW-0631">Potassium channel</keyword>
<dbReference type="Proteomes" id="UP000001941">
    <property type="component" value="Chromosome"/>
</dbReference>
<evidence type="ECO:0000256" key="9">
    <source>
        <dbReference type="ARBA" id="ARBA00023065"/>
    </source>
</evidence>
<keyword evidence="9" id="KW-0406">Ion transport</keyword>
<comment type="catalytic activity">
    <reaction evidence="12">
        <text>K(+)(in) = K(+)(out)</text>
        <dbReference type="Rhea" id="RHEA:29463"/>
        <dbReference type="ChEBI" id="CHEBI:29103"/>
    </reaction>
</comment>
<dbReference type="RefSeq" id="WP_011447845.1">
    <property type="nucleotide sequence ID" value="NC_007796.1"/>
</dbReference>
<dbReference type="GeneID" id="25393461"/>
<evidence type="ECO:0000256" key="12">
    <source>
        <dbReference type="ARBA" id="ARBA00034430"/>
    </source>
</evidence>
<evidence type="ECO:0000313" key="15">
    <source>
        <dbReference type="EMBL" id="ABD40566.1"/>
    </source>
</evidence>
<accession>Q2FLI2</accession>
<evidence type="ECO:0000256" key="14">
    <source>
        <dbReference type="SAM" id="Phobius"/>
    </source>
</evidence>
<gene>
    <name evidence="15" type="ordered locus">Mhun_0814</name>
</gene>
<dbReference type="InParanoid" id="Q2FLI2"/>
<comment type="subcellular location">
    <subcellularLocation>
        <location evidence="1">Membrane</location>
        <topology evidence="1">Multi-pass membrane protein</topology>
    </subcellularLocation>
</comment>
<keyword evidence="11" id="KW-0407">Ion channel</keyword>
<dbReference type="PANTHER" id="PTHR31462">
    <property type="entry name" value="ENDOSOMAL/LYSOSOMAL POTASSIUM CHANNEL TMEM175"/>
    <property type="match status" value="1"/>
</dbReference>
<dbReference type="KEGG" id="mhu:Mhun_0814"/>
<dbReference type="GO" id="GO:0005267">
    <property type="term" value="F:potassium channel activity"/>
    <property type="evidence" value="ECO:0007669"/>
    <property type="project" value="UniProtKB-KW"/>
</dbReference>
<keyword evidence="16" id="KW-1185">Reference proteome</keyword>
<feature type="compositionally biased region" description="Polar residues" evidence="13">
    <location>
        <begin position="275"/>
        <end position="295"/>
    </location>
</feature>
<dbReference type="AlphaFoldDB" id="Q2FLI2"/>
<organism evidence="15 16">
    <name type="scientific">Methanospirillum hungatei JF-1 (strain ATCC 27890 / DSM 864 / NBRC 100397 / JF-1)</name>
    <dbReference type="NCBI Taxonomy" id="323259"/>
    <lineage>
        <taxon>Archaea</taxon>
        <taxon>Methanobacteriati</taxon>
        <taxon>Methanobacteriota</taxon>
        <taxon>Stenosarchaea group</taxon>
        <taxon>Methanomicrobia</taxon>
        <taxon>Methanomicrobiales</taxon>
        <taxon>Methanospirillaceae</taxon>
        <taxon>Methanospirillum</taxon>
    </lineage>
</organism>
<evidence type="ECO:0000256" key="7">
    <source>
        <dbReference type="ARBA" id="ARBA00022958"/>
    </source>
</evidence>
<feature type="transmembrane region" description="Helical" evidence="14">
    <location>
        <begin position="24"/>
        <end position="43"/>
    </location>
</feature>
<evidence type="ECO:0000256" key="5">
    <source>
        <dbReference type="ARBA" id="ARBA00022692"/>
    </source>
</evidence>
<keyword evidence="4" id="KW-0633">Potassium transport</keyword>
<feature type="region of interest" description="Disordered" evidence="13">
    <location>
        <begin position="274"/>
        <end position="295"/>
    </location>
</feature>
<dbReference type="OrthoDB" id="10769at2157"/>
<evidence type="ECO:0000256" key="10">
    <source>
        <dbReference type="ARBA" id="ARBA00023136"/>
    </source>
</evidence>
<dbReference type="EMBL" id="CP000254">
    <property type="protein sequence ID" value="ABD40566.1"/>
    <property type="molecule type" value="Genomic_DNA"/>
</dbReference>
<keyword evidence="7" id="KW-0630">Potassium</keyword>
<evidence type="ECO:0000256" key="11">
    <source>
        <dbReference type="ARBA" id="ARBA00023303"/>
    </source>
</evidence>
<feature type="transmembrane region" description="Helical" evidence="14">
    <location>
        <begin position="158"/>
        <end position="180"/>
    </location>
</feature>
<evidence type="ECO:0000256" key="6">
    <source>
        <dbReference type="ARBA" id="ARBA00022826"/>
    </source>
</evidence>
<dbReference type="Pfam" id="PF06736">
    <property type="entry name" value="TMEM175"/>
    <property type="match status" value="1"/>
</dbReference>